<feature type="transmembrane region" description="Helical" evidence="9">
    <location>
        <begin position="647"/>
        <end position="669"/>
    </location>
</feature>
<evidence type="ECO:0000256" key="9">
    <source>
        <dbReference type="SAM" id="Phobius"/>
    </source>
</evidence>
<gene>
    <name evidence="11" type="ORF">SEMRO_538_G162620.1</name>
</gene>
<dbReference type="GO" id="GO:0005524">
    <property type="term" value="F:ATP binding"/>
    <property type="evidence" value="ECO:0007669"/>
    <property type="project" value="UniProtKB-KW"/>
</dbReference>
<feature type="transmembrane region" description="Helical" evidence="9">
    <location>
        <begin position="718"/>
        <end position="738"/>
    </location>
</feature>
<dbReference type="OrthoDB" id="190880at2759"/>
<evidence type="ECO:0000256" key="6">
    <source>
        <dbReference type="ARBA" id="ARBA00022989"/>
    </source>
</evidence>
<evidence type="ECO:0000256" key="2">
    <source>
        <dbReference type="ARBA" id="ARBA00022448"/>
    </source>
</evidence>
<feature type="compositionally biased region" description="Basic and acidic residues" evidence="8">
    <location>
        <begin position="34"/>
        <end position="46"/>
    </location>
</feature>
<dbReference type="SMART" id="SM00382">
    <property type="entry name" value="AAA"/>
    <property type="match status" value="1"/>
</dbReference>
<evidence type="ECO:0000256" key="1">
    <source>
        <dbReference type="ARBA" id="ARBA00004141"/>
    </source>
</evidence>
<evidence type="ECO:0000313" key="11">
    <source>
        <dbReference type="EMBL" id="CAB9512480.1"/>
    </source>
</evidence>
<dbReference type="InterPro" id="IPR050352">
    <property type="entry name" value="ABCG_transporters"/>
</dbReference>
<comment type="caution">
    <text evidence="11">The sequence shown here is derived from an EMBL/GenBank/DDBJ whole genome shotgun (WGS) entry which is preliminary data.</text>
</comment>
<dbReference type="GO" id="GO:0140359">
    <property type="term" value="F:ABC-type transporter activity"/>
    <property type="evidence" value="ECO:0007669"/>
    <property type="project" value="InterPro"/>
</dbReference>
<dbReference type="Gene3D" id="3.40.50.300">
    <property type="entry name" value="P-loop containing nucleotide triphosphate hydrolases"/>
    <property type="match status" value="1"/>
</dbReference>
<feature type="region of interest" description="Disordered" evidence="8">
    <location>
        <begin position="19"/>
        <end position="46"/>
    </location>
</feature>
<dbReference type="EMBL" id="CAICTM010000537">
    <property type="protein sequence ID" value="CAB9512480.1"/>
    <property type="molecule type" value="Genomic_DNA"/>
</dbReference>
<evidence type="ECO:0000256" key="4">
    <source>
        <dbReference type="ARBA" id="ARBA00022741"/>
    </source>
</evidence>
<feature type="transmembrane region" description="Helical" evidence="9">
    <location>
        <begin position="610"/>
        <end position="635"/>
    </location>
</feature>
<dbReference type="InterPro" id="IPR027417">
    <property type="entry name" value="P-loop_NTPase"/>
</dbReference>
<dbReference type="Pfam" id="PF00005">
    <property type="entry name" value="ABC_tran"/>
    <property type="match status" value="1"/>
</dbReference>
<keyword evidence="4" id="KW-0547">Nucleotide-binding</keyword>
<proteinExistence type="predicted"/>
<evidence type="ECO:0000313" key="12">
    <source>
        <dbReference type="Proteomes" id="UP001153069"/>
    </source>
</evidence>
<feature type="domain" description="ABC transporter" evidence="10">
    <location>
        <begin position="163"/>
        <end position="413"/>
    </location>
</feature>
<keyword evidence="12" id="KW-1185">Reference proteome</keyword>
<evidence type="ECO:0000259" key="10">
    <source>
        <dbReference type="PROSITE" id="PS50893"/>
    </source>
</evidence>
<reference evidence="11" key="1">
    <citation type="submission" date="2020-06" db="EMBL/GenBank/DDBJ databases">
        <authorList>
            <consortium name="Plant Systems Biology data submission"/>
        </authorList>
    </citation>
    <scope>NUCLEOTIDE SEQUENCE</scope>
    <source>
        <strain evidence="11">D6</strain>
    </source>
</reference>
<feature type="transmembrane region" description="Helical" evidence="9">
    <location>
        <begin position="496"/>
        <end position="517"/>
    </location>
</feature>
<name>A0A9N8E5I7_9STRA</name>
<sequence length="746" mass="82290">MTNKLRLVKRVYGRYFPVGEEQHNNSSSSTQMKNYEESSKKRTRADDSITTTSNMIIMDNDIISLEEPCSCLPVTVLSEDNNGDMVETKLQKQISDSGVMIVESNNSSGTQSDSLSAEDIWFEEGETARDLENGNSTVMEKVQELGDTALEENPFAPRPGKTLLWTNVNMTMSSYGGGGERKILDNVWGEVPRKEITAIMGPSGAGKTSLLNVLAGRAAPRGPLKITADVRLDNYAVNPRSMKIRKLIAFVAQDDSLQATATPRESIAFSARLRLPRSTTDRNIQKLTDRMLAELGLAKCADTVIGGMMVKGLSGGERKRTSVGVELVTKPDLVCLDEPTSGLDSFSAVQLCQVLKKVTQAGSGVLMSIHQPASDIFCSFGHLIILNEGRVMYQGSVANVPTFFAQRGHPCPPHFNPADWIMNRAKMISTTELCKAGFYPEDERILKDPKELNAAGTRSLFGKRRVIAWSSKTASKATQIRLLFRREVINLTRDKIAMAGRLGFSTLLSLMMGAIFWDVGNSDSANIAGLQGHFGGLVLSLVLSMIGTAQPSLLAFPLERPVFVREYSTNHYSVLAYFTSRFLVEATVTAVQVLKISAMTYYMMGFNLSFGTYCLTSYALAMSSTALAVAFGCAIEDPKLGMEMFPLLFIPQLLFSGFFVIPSMIPSWIRWQRYIFPLTYGLQIAMLEEFDDCGSPAGRANCRLLIESIEADADQVCLYWILLVVLFIVFRVLALAMLRKKATKFF</sequence>
<keyword evidence="2" id="KW-0813">Transport</keyword>
<dbReference type="InterPro" id="IPR003593">
    <property type="entry name" value="AAA+_ATPase"/>
</dbReference>
<dbReference type="InterPro" id="IPR013525">
    <property type="entry name" value="ABC2_TM"/>
</dbReference>
<feature type="transmembrane region" description="Helical" evidence="9">
    <location>
        <begin position="537"/>
        <end position="558"/>
    </location>
</feature>
<keyword evidence="6 9" id="KW-1133">Transmembrane helix</keyword>
<dbReference type="InterPro" id="IPR003439">
    <property type="entry name" value="ABC_transporter-like_ATP-bd"/>
</dbReference>
<evidence type="ECO:0000256" key="3">
    <source>
        <dbReference type="ARBA" id="ARBA00022692"/>
    </source>
</evidence>
<dbReference type="GO" id="GO:0016020">
    <property type="term" value="C:membrane"/>
    <property type="evidence" value="ECO:0007669"/>
    <property type="project" value="UniProtKB-SubCell"/>
</dbReference>
<dbReference type="PROSITE" id="PS50893">
    <property type="entry name" value="ABC_TRANSPORTER_2"/>
    <property type="match status" value="1"/>
</dbReference>
<feature type="compositionally biased region" description="Polar residues" evidence="8">
    <location>
        <begin position="24"/>
        <end position="33"/>
    </location>
</feature>
<dbReference type="PANTHER" id="PTHR48041">
    <property type="entry name" value="ABC TRANSPORTER G FAMILY MEMBER 28"/>
    <property type="match status" value="1"/>
</dbReference>
<dbReference type="Pfam" id="PF01061">
    <property type="entry name" value="ABC2_membrane"/>
    <property type="match status" value="1"/>
</dbReference>
<protein>
    <submittedName>
        <fullName evidence="11">White-brown complex homolog protein 30</fullName>
    </submittedName>
</protein>
<evidence type="ECO:0000256" key="8">
    <source>
        <dbReference type="SAM" id="MobiDB-lite"/>
    </source>
</evidence>
<dbReference type="PANTHER" id="PTHR48041:SF139">
    <property type="entry name" value="PROTEIN SCARLET"/>
    <property type="match status" value="1"/>
</dbReference>
<accession>A0A9N8E5I7</accession>
<keyword evidence="3 9" id="KW-0812">Transmembrane</keyword>
<dbReference type="GO" id="GO:0016887">
    <property type="term" value="F:ATP hydrolysis activity"/>
    <property type="evidence" value="ECO:0007669"/>
    <property type="project" value="InterPro"/>
</dbReference>
<dbReference type="Proteomes" id="UP001153069">
    <property type="component" value="Unassembled WGS sequence"/>
</dbReference>
<comment type="subcellular location">
    <subcellularLocation>
        <location evidence="1">Membrane</location>
        <topology evidence="1">Multi-pass membrane protein</topology>
    </subcellularLocation>
</comment>
<evidence type="ECO:0000256" key="5">
    <source>
        <dbReference type="ARBA" id="ARBA00022840"/>
    </source>
</evidence>
<dbReference type="AlphaFoldDB" id="A0A9N8E5I7"/>
<organism evidence="11 12">
    <name type="scientific">Seminavis robusta</name>
    <dbReference type="NCBI Taxonomy" id="568900"/>
    <lineage>
        <taxon>Eukaryota</taxon>
        <taxon>Sar</taxon>
        <taxon>Stramenopiles</taxon>
        <taxon>Ochrophyta</taxon>
        <taxon>Bacillariophyta</taxon>
        <taxon>Bacillariophyceae</taxon>
        <taxon>Bacillariophycidae</taxon>
        <taxon>Naviculales</taxon>
        <taxon>Naviculaceae</taxon>
        <taxon>Seminavis</taxon>
    </lineage>
</organism>
<keyword evidence="7 9" id="KW-0472">Membrane</keyword>
<dbReference type="SUPFAM" id="SSF52540">
    <property type="entry name" value="P-loop containing nucleoside triphosphate hydrolases"/>
    <property type="match status" value="1"/>
</dbReference>
<keyword evidence="5" id="KW-0067">ATP-binding</keyword>
<evidence type="ECO:0000256" key="7">
    <source>
        <dbReference type="ARBA" id="ARBA00023136"/>
    </source>
</evidence>